<comment type="caution">
    <text evidence="6">The sequence shown here is derived from an EMBL/GenBank/DDBJ whole genome shotgun (WGS) entry which is preliminary data.</text>
</comment>
<keyword evidence="7" id="KW-1185">Reference proteome</keyword>
<dbReference type="Pfam" id="PF04727">
    <property type="entry name" value="ELMO_CED12"/>
    <property type="match status" value="1"/>
</dbReference>
<keyword evidence="1" id="KW-0053">Apoptosis</keyword>
<dbReference type="InterPro" id="IPR024574">
    <property type="entry name" value="ELMO_ARM"/>
</dbReference>
<dbReference type="InterPro" id="IPR050868">
    <property type="entry name" value="ELMO_domain-containing"/>
</dbReference>
<keyword evidence="3" id="KW-0729">SH3-binding</keyword>
<dbReference type="EMBL" id="JARJLG010000035">
    <property type="protein sequence ID" value="KAJ7765436.1"/>
    <property type="molecule type" value="Genomic_DNA"/>
</dbReference>
<dbReference type="InterPro" id="IPR011989">
    <property type="entry name" value="ARM-like"/>
</dbReference>
<evidence type="ECO:0000259" key="5">
    <source>
        <dbReference type="PROSITE" id="PS51335"/>
    </source>
</evidence>
<feature type="domain" description="ELMO" evidence="5">
    <location>
        <begin position="350"/>
        <end position="505"/>
    </location>
</feature>
<protein>
    <submittedName>
        <fullName evidence="6">ELMO/CED-12 family-domain-containing protein</fullName>
    </submittedName>
</protein>
<reference evidence="6" key="1">
    <citation type="submission" date="2023-03" db="EMBL/GenBank/DDBJ databases">
        <title>Massive genome expansion in bonnet fungi (Mycena s.s.) driven by repeated elements and novel gene families across ecological guilds.</title>
        <authorList>
            <consortium name="Lawrence Berkeley National Laboratory"/>
            <person name="Harder C.B."/>
            <person name="Miyauchi S."/>
            <person name="Viragh M."/>
            <person name="Kuo A."/>
            <person name="Thoen E."/>
            <person name="Andreopoulos B."/>
            <person name="Lu D."/>
            <person name="Skrede I."/>
            <person name="Drula E."/>
            <person name="Henrissat B."/>
            <person name="Morin E."/>
            <person name="Kohler A."/>
            <person name="Barry K."/>
            <person name="LaButti K."/>
            <person name="Morin E."/>
            <person name="Salamov A."/>
            <person name="Lipzen A."/>
            <person name="Mereny Z."/>
            <person name="Hegedus B."/>
            <person name="Baldrian P."/>
            <person name="Stursova M."/>
            <person name="Weitz H."/>
            <person name="Taylor A."/>
            <person name="Grigoriev I.V."/>
            <person name="Nagy L.G."/>
            <person name="Martin F."/>
            <person name="Kauserud H."/>
        </authorList>
    </citation>
    <scope>NUCLEOTIDE SEQUENCE</scope>
    <source>
        <strain evidence="6">CBHHK188m</strain>
    </source>
</reference>
<evidence type="ECO:0000256" key="1">
    <source>
        <dbReference type="ARBA" id="ARBA00022703"/>
    </source>
</evidence>
<dbReference type="GO" id="GO:0007015">
    <property type="term" value="P:actin filament organization"/>
    <property type="evidence" value="ECO:0007669"/>
    <property type="project" value="TreeGrafter"/>
</dbReference>
<accession>A0AAD7JIC0</accession>
<dbReference type="PANTHER" id="PTHR12771:SF56">
    <property type="entry name" value="CED-12"/>
    <property type="match status" value="1"/>
</dbReference>
<evidence type="ECO:0000256" key="2">
    <source>
        <dbReference type="ARBA" id="ARBA00022907"/>
    </source>
</evidence>
<dbReference type="InterPro" id="IPR006816">
    <property type="entry name" value="ELMO_dom"/>
</dbReference>
<dbReference type="PROSITE" id="PS51335">
    <property type="entry name" value="ELMO"/>
    <property type="match status" value="1"/>
</dbReference>
<dbReference type="GO" id="GO:0005886">
    <property type="term" value="C:plasma membrane"/>
    <property type="evidence" value="ECO:0007669"/>
    <property type="project" value="TreeGrafter"/>
</dbReference>
<dbReference type="GO" id="GO:0017124">
    <property type="term" value="F:SH3 domain binding"/>
    <property type="evidence" value="ECO:0007669"/>
    <property type="project" value="UniProtKB-KW"/>
</dbReference>
<dbReference type="Pfam" id="PF11841">
    <property type="entry name" value="ELMO_ARM"/>
    <property type="match status" value="1"/>
</dbReference>
<dbReference type="Pfam" id="PF16457">
    <property type="entry name" value="PH_12"/>
    <property type="match status" value="1"/>
</dbReference>
<proteinExistence type="predicted"/>
<dbReference type="GO" id="GO:0048870">
    <property type="term" value="P:cell motility"/>
    <property type="evidence" value="ECO:0007669"/>
    <property type="project" value="TreeGrafter"/>
</dbReference>
<evidence type="ECO:0000256" key="4">
    <source>
        <dbReference type="ARBA" id="ARBA00024863"/>
    </source>
</evidence>
<dbReference type="GO" id="GO:0006915">
    <property type="term" value="P:apoptotic process"/>
    <property type="evidence" value="ECO:0007669"/>
    <property type="project" value="UniProtKB-KW"/>
</dbReference>
<dbReference type="InterPro" id="IPR001849">
    <property type="entry name" value="PH_domain"/>
</dbReference>
<evidence type="ECO:0000256" key="3">
    <source>
        <dbReference type="ARBA" id="ARBA00023036"/>
    </source>
</evidence>
<evidence type="ECO:0000313" key="6">
    <source>
        <dbReference type="EMBL" id="KAJ7765436.1"/>
    </source>
</evidence>
<dbReference type="PANTHER" id="PTHR12771">
    <property type="entry name" value="ENGULFMENT AND CELL MOTILITY"/>
    <property type="match status" value="1"/>
</dbReference>
<dbReference type="Gene3D" id="2.30.29.30">
    <property type="entry name" value="Pleckstrin-homology domain (PH domain)/Phosphotyrosine-binding domain (PTB)"/>
    <property type="match status" value="1"/>
</dbReference>
<gene>
    <name evidence="6" type="ORF">DFH07DRAFT_737602</name>
</gene>
<keyword evidence="2" id="KW-0581">Phagocytosis</keyword>
<dbReference type="InterPro" id="IPR011993">
    <property type="entry name" value="PH-like_dom_sf"/>
</dbReference>
<comment type="function">
    <text evidence="4">Involved in cytoskeletal rearrangements required for phagocytosis of apoptotic cells and cell motility. Acts in association with DOCK1 and CRK. Was initially proposed to be required in complex with DOCK1 to activate Rac Rho small GTPases. May enhance the guanine nucleotide exchange factor (GEF) activity of DOCK1.</text>
</comment>
<name>A0AAD7JIC0_9AGAR</name>
<organism evidence="6 7">
    <name type="scientific">Mycena maculata</name>
    <dbReference type="NCBI Taxonomy" id="230809"/>
    <lineage>
        <taxon>Eukaryota</taxon>
        <taxon>Fungi</taxon>
        <taxon>Dikarya</taxon>
        <taxon>Basidiomycota</taxon>
        <taxon>Agaricomycotina</taxon>
        <taxon>Agaricomycetes</taxon>
        <taxon>Agaricomycetidae</taxon>
        <taxon>Agaricales</taxon>
        <taxon>Marasmiineae</taxon>
        <taxon>Mycenaceae</taxon>
        <taxon>Mycena</taxon>
    </lineage>
</organism>
<dbReference type="Gene3D" id="1.25.10.10">
    <property type="entry name" value="Leucine-rich Repeat Variant"/>
    <property type="match status" value="1"/>
</dbReference>
<dbReference type="Proteomes" id="UP001215280">
    <property type="component" value="Unassembled WGS sequence"/>
</dbReference>
<evidence type="ECO:0000313" key="7">
    <source>
        <dbReference type="Proteomes" id="UP001215280"/>
    </source>
</evidence>
<sequence length="762" mass="85130">MSAGAETRNPLAPSAAVNGASAVPLVPTNTVTTAAGLTVRTRIDPVLTVDDVVKQLCINLKIKEPPSNFALRDETDELVTNDNLRRKIKTKVNLKLVNAPSREARETAEKLRLRDEATSLKMTLFTLQKYIREEQFAQEFINCSGLSDLIDVIFGAHGNTLAYALTAMQNLMELDYGWSTLDDAFIFQVVQILSSSQSLINVCRPATAILKKLVEADPMSAPGLQLASSSRPSLPSGSVYRYGFGVVFEQMRKGRGFLETVISRLGSADTAMAQYSMMLINSLLAHTSDARWEEFISELERLNVRKAVVRLMSSHTIEDLTSCILDFQANIIRVTYRKKTTLVDGEAEPNHATALKAIWASSKLTESMDESGEVLKWRLLGFDSENVELEFNDVGVLGLECLRKFIEMDPDFSKIILEQLSRPPTRRCPVAKASNEVVELLSEHWAIFAPGYSTSTTFQPFFLDFYKVHSLATHFFIRMWAESGAASGDFTRVAALVRSQVKVALRSENVRPWHEVEHEFNECEYRSVRERQMKELELEDDLLSKIPVRNLRAKLYKESFEFVRQQRIQCLMQGAWFVNALPQNSTASRDSPRRLNRPWRFMRLDPGLKYLHYVDSALKFAVRSGLEDLPERIEVAAISEIATGSCAAPPHVLRDQTDLPPTSPPVASPLSFSLLSAHEGSLADQIAPDQSRWADWTDGLNMLRRDGGHVSSKETAGFVQALTEIGLKIKLLDLSGEMVEIPSGLVAGPPPSNTDFFFSELM</sequence>
<dbReference type="AlphaFoldDB" id="A0AAD7JIC0"/>